<accession>A0ABW8TSU2</accession>
<sequence>MNKLLGIICLITLLICGCSANKVYNKVENNTKPNESVQPAKQISDQLKTLTFNDQIQVEEIIREYFSALEKKDYSTAWELTSSEQKKVYSKEEALKNHWGLESIKLISMKGYMPSEKYAVDSVPPNTPTIWFTVTLDIQPTPNSSWNKGVNVPFVNVVKNSNGKWKIDGLATGP</sequence>
<name>A0ABW8TSU2_9CLOT</name>
<dbReference type="InterPro" id="IPR032256">
    <property type="entry name" value="DUF4829"/>
</dbReference>
<gene>
    <name evidence="2" type="ORF">ACJDUH_08020</name>
</gene>
<dbReference type="PROSITE" id="PS51257">
    <property type="entry name" value="PROKAR_LIPOPROTEIN"/>
    <property type="match status" value="1"/>
</dbReference>
<dbReference type="Pfam" id="PF16111">
    <property type="entry name" value="DUF4829"/>
    <property type="match status" value="1"/>
</dbReference>
<reference evidence="2 3" key="1">
    <citation type="submission" date="2024-11" db="EMBL/GenBank/DDBJ databases">
        <authorList>
            <person name="Heng Y.C."/>
            <person name="Lim A.C.H."/>
            <person name="Lee J.K.Y."/>
            <person name="Kittelmann S."/>
        </authorList>
    </citation>
    <scope>NUCLEOTIDE SEQUENCE [LARGE SCALE GENOMIC DNA]</scope>
    <source>
        <strain evidence="2 3">WILCCON 0202</strain>
    </source>
</reference>
<organism evidence="2 3">
    <name type="scientific">Candidatus Clostridium radicumherbarum</name>
    <dbReference type="NCBI Taxonomy" id="3381662"/>
    <lineage>
        <taxon>Bacteria</taxon>
        <taxon>Bacillati</taxon>
        <taxon>Bacillota</taxon>
        <taxon>Clostridia</taxon>
        <taxon>Eubacteriales</taxon>
        <taxon>Clostridiaceae</taxon>
        <taxon>Clostridium</taxon>
    </lineage>
</organism>
<evidence type="ECO:0000313" key="2">
    <source>
        <dbReference type="EMBL" id="MFL0268045.1"/>
    </source>
</evidence>
<protein>
    <submittedName>
        <fullName evidence="2">DUF4829 domain-containing protein</fullName>
    </submittedName>
</protein>
<dbReference type="RefSeq" id="WP_406764627.1">
    <property type="nucleotide sequence ID" value="NZ_JBJHZY010000001.1"/>
</dbReference>
<comment type="caution">
    <text evidence="2">The sequence shown here is derived from an EMBL/GenBank/DDBJ whole genome shotgun (WGS) entry which is preliminary data.</text>
</comment>
<proteinExistence type="predicted"/>
<keyword evidence="3" id="KW-1185">Reference proteome</keyword>
<evidence type="ECO:0000259" key="1">
    <source>
        <dbReference type="Pfam" id="PF16111"/>
    </source>
</evidence>
<dbReference type="EMBL" id="JBJHZY010000001">
    <property type="protein sequence ID" value="MFL0268045.1"/>
    <property type="molecule type" value="Genomic_DNA"/>
</dbReference>
<feature type="domain" description="DUF4829" evidence="1">
    <location>
        <begin position="59"/>
        <end position="169"/>
    </location>
</feature>
<evidence type="ECO:0000313" key="3">
    <source>
        <dbReference type="Proteomes" id="UP001623661"/>
    </source>
</evidence>
<dbReference type="Proteomes" id="UP001623661">
    <property type="component" value="Unassembled WGS sequence"/>
</dbReference>